<reference evidence="2" key="1">
    <citation type="journal article" date="2020" name="bioRxiv">
        <title>A rank-normalized archaeal taxonomy based on genome phylogeny resolves widespread incomplete and uneven classifications.</title>
        <authorList>
            <person name="Rinke C."/>
            <person name="Chuvochina M."/>
            <person name="Mussig A.J."/>
            <person name="Chaumeil P.-A."/>
            <person name="Waite D.W."/>
            <person name="Whitman W.B."/>
            <person name="Parks D.H."/>
            <person name="Hugenholtz P."/>
        </authorList>
    </citation>
    <scope>NUCLEOTIDE SEQUENCE [LARGE SCALE GENOMIC DNA]</scope>
</reference>
<accession>A0A7J4JIU9</accession>
<evidence type="ECO:0000313" key="1">
    <source>
        <dbReference type="EMBL" id="HIH16539.1"/>
    </source>
</evidence>
<protein>
    <submittedName>
        <fullName evidence="1">Uncharacterized protein</fullName>
    </submittedName>
</protein>
<name>A0A7J4JIU9_9ARCH</name>
<dbReference type="EMBL" id="DUGH01000098">
    <property type="protein sequence ID" value="HIH16539.1"/>
    <property type="molecule type" value="Genomic_DNA"/>
</dbReference>
<dbReference type="AlphaFoldDB" id="A0A7J4JIU9"/>
<organism evidence="1 2">
    <name type="scientific">Candidatus Iainarchaeum sp</name>
    <dbReference type="NCBI Taxonomy" id="3101447"/>
    <lineage>
        <taxon>Archaea</taxon>
        <taxon>Candidatus Iainarchaeota</taxon>
        <taxon>Candidatus Iainarchaeia</taxon>
        <taxon>Candidatus Iainarchaeales</taxon>
        <taxon>Candidatus Iainarchaeaceae</taxon>
        <taxon>Candidatus Iainarchaeum</taxon>
    </lineage>
</organism>
<gene>
    <name evidence="1" type="ORF">HA252_03995</name>
</gene>
<comment type="caution">
    <text evidence="1">The sequence shown here is derived from an EMBL/GenBank/DDBJ whole genome shotgun (WGS) entry which is preliminary data.</text>
</comment>
<sequence length="71" mass="7705">MAEGRGEAGVAQTELFFVGGEGGVPEGVAEDQAEEEPGQNLYYVEVPGEERGRGALFFGFFFLFFHEDAVN</sequence>
<evidence type="ECO:0000313" key="2">
    <source>
        <dbReference type="Proteomes" id="UP000564964"/>
    </source>
</evidence>
<proteinExistence type="predicted"/>
<dbReference type="Proteomes" id="UP000564964">
    <property type="component" value="Unassembled WGS sequence"/>
</dbReference>